<dbReference type="RefSeq" id="XP_019613322.1">
    <property type="nucleotide sequence ID" value="XM_019757852.1"/>
</dbReference>
<protein>
    <submittedName>
        <fullName evidence="1">Uncharacterized protein</fullName>
    </submittedName>
</protein>
<dbReference type="VEuPathDB" id="FungiDB:PNEG_04341"/>
<keyword evidence="2" id="KW-1185">Reference proteome</keyword>
<sequence>MILKKLLLSYQKLKEIILAIIKTCKDILTKIIIKISFHSLKQKITTYIYYKKIDVVFVSKNTTLGAIAPLQRRNKNIGIFFKKMN</sequence>
<comment type="caution">
    <text evidence="1">The sequence shown here is derived from an EMBL/GenBank/DDBJ whole genome shotgun (WGS) entry which is preliminary data.</text>
</comment>
<gene>
    <name evidence="1" type="ORF">PNEG_04341</name>
</gene>
<evidence type="ECO:0000313" key="2">
    <source>
        <dbReference type="Proteomes" id="UP000011958"/>
    </source>
</evidence>
<accession>A0A0W4ZWT8</accession>
<proteinExistence type="predicted"/>
<evidence type="ECO:0000313" key="1">
    <source>
        <dbReference type="EMBL" id="KTW32840.1"/>
    </source>
</evidence>
<dbReference type="AlphaFoldDB" id="A0A0W4ZWT8"/>
<dbReference type="Proteomes" id="UP000011958">
    <property type="component" value="Unassembled WGS sequence"/>
</dbReference>
<name>A0A0W4ZWT8_PNEMU</name>
<reference evidence="2" key="1">
    <citation type="journal article" date="2016" name="Nat. Commun.">
        <title>Genome analysis of three Pneumocystis species reveals adaptation mechanisms to life exclusively in mammalian hosts.</title>
        <authorList>
            <person name="Ma L."/>
            <person name="Chen Z."/>
            <person name="Huang D.W."/>
            <person name="Kutty G."/>
            <person name="Ishihara M."/>
            <person name="Wang H."/>
            <person name="Abouelleil A."/>
            <person name="Bishop L."/>
            <person name="Davey E."/>
            <person name="Deng R."/>
            <person name="Deng X."/>
            <person name="Fan L."/>
            <person name="Fantoni G."/>
            <person name="Fitzgerald M."/>
            <person name="Gogineni E."/>
            <person name="Goldberg J.M."/>
            <person name="Handley G."/>
            <person name="Hu X."/>
            <person name="Huber C."/>
            <person name="Jiao X."/>
            <person name="Jones K."/>
            <person name="Levin J.Z."/>
            <person name="Liu Y."/>
            <person name="Macdonald P."/>
            <person name="Melnikov A."/>
            <person name="Raley C."/>
            <person name="Sassi M."/>
            <person name="Sherman B.T."/>
            <person name="Song X."/>
            <person name="Sykes S."/>
            <person name="Tran B."/>
            <person name="Walsh L."/>
            <person name="Xia Y."/>
            <person name="Yang J."/>
            <person name="Young S."/>
            <person name="Zeng Q."/>
            <person name="Zheng X."/>
            <person name="Stephens R."/>
            <person name="Nusbaum C."/>
            <person name="Birren B.W."/>
            <person name="Azadi P."/>
            <person name="Lempicki R.A."/>
            <person name="Cuomo C.A."/>
            <person name="Kovacs J.A."/>
        </authorList>
    </citation>
    <scope>NUCLEOTIDE SEQUENCE [LARGE SCALE GENOMIC DNA]</scope>
    <source>
        <strain evidence="2">B123</strain>
    </source>
</reference>
<organism evidence="1 2">
    <name type="scientific">Pneumocystis murina (strain B123)</name>
    <name type="common">Mouse pneumocystis pneumonia agent</name>
    <name type="synonym">Pneumocystis carinii f. sp. muris</name>
    <dbReference type="NCBI Taxonomy" id="1069680"/>
    <lineage>
        <taxon>Eukaryota</taxon>
        <taxon>Fungi</taxon>
        <taxon>Dikarya</taxon>
        <taxon>Ascomycota</taxon>
        <taxon>Taphrinomycotina</taxon>
        <taxon>Pneumocystomycetes</taxon>
        <taxon>Pneumocystaceae</taxon>
        <taxon>Pneumocystis</taxon>
    </lineage>
</organism>
<dbReference type="EMBL" id="AFWA02000017">
    <property type="protein sequence ID" value="KTW32840.1"/>
    <property type="molecule type" value="Genomic_DNA"/>
</dbReference>
<dbReference type="GeneID" id="30671611"/>